<keyword evidence="2" id="KW-0456">Lyase</keyword>
<evidence type="ECO:0000256" key="1">
    <source>
        <dbReference type="ARBA" id="ARBA00023016"/>
    </source>
</evidence>
<dbReference type="CDD" id="cd03141">
    <property type="entry name" value="GATase1_Hsp31_like"/>
    <property type="match status" value="1"/>
</dbReference>
<evidence type="ECO:0000313" key="6">
    <source>
        <dbReference type="Proteomes" id="UP000641386"/>
    </source>
</evidence>
<organism evidence="5 6">
    <name type="scientific">Streptomyces spiralis</name>
    <dbReference type="NCBI Taxonomy" id="66376"/>
    <lineage>
        <taxon>Bacteria</taxon>
        <taxon>Bacillati</taxon>
        <taxon>Actinomycetota</taxon>
        <taxon>Actinomycetes</taxon>
        <taxon>Kitasatosporales</taxon>
        <taxon>Streptomycetaceae</taxon>
        <taxon>Streptomyces</taxon>
    </lineage>
</organism>
<dbReference type="PANTHER" id="PTHR48094:SF11">
    <property type="entry name" value="GLUTATHIONE-INDEPENDENT GLYOXALASE HSP31-RELATED"/>
    <property type="match status" value="1"/>
</dbReference>
<dbReference type="RefSeq" id="WP_189895785.1">
    <property type="nucleotide sequence ID" value="NZ_BNBC01000002.1"/>
</dbReference>
<evidence type="ECO:0000256" key="2">
    <source>
        <dbReference type="ARBA" id="ARBA00023239"/>
    </source>
</evidence>
<sequence length="231" mass="24005">MSEILMVITGADRLTMADGTEHPTGYWAEEFLAPYRAFTEAGYQVSVATPGGAAPTVDPASLRPEVNGGPEGAAAVAVALDAAAELRRPLDLAGIDPSRYAAVFYVGGHGPMQDLAQNADSARLLRTTLDAGTPLGLVCHGVAALLATEEEDGTWPFAGYRLTGFSAAEEQQTGLADGLPWLLQNRVVALGADYSAAEPWAPHVIVDRSLHTGQNPASSAPLAEALLKTIG</sequence>
<reference evidence="5" key="2">
    <citation type="submission" date="2020-09" db="EMBL/GenBank/DDBJ databases">
        <authorList>
            <person name="Sun Q."/>
            <person name="Ohkuma M."/>
        </authorList>
    </citation>
    <scope>NUCLEOTIDE SEQUENCE</scope>
    <source>
        <strain evidence="5">JCM 3302</strain>
    </source>
</reference>
<dbReference type="GO" id="GO:0019172">
    <property type="term" value="F:glyoxalase III activity"/>
    <property type="evidence" value="ECO:0007669"/>
    <property type="project" value="TreeGrafter"/>
</dbReference>
<evidence type="ECO:0000313" key="5">
    <source>
        <dbReference type="EMBL" id="GHE55189.1"/>
    </source>
</evidence>
<dbReference type="PANTHER" id="PTHR48094">
    <property type="entry name" value="PROTEIN/NUCLEIC ACID DEGLYCASE DJ-1-RELATED"/>
    <property type="match status" value="1"/>
</dbReference>
<dbReference type="InterPro" id="IPR029062">
    <property type="entry name" value="Class_I_gatase-like"/>
</dbReference>
<dbReference type="Proteomes" id="UP000641386">
    <property type="component" value="Unassembled WGS sequence"/>
</dbReference>
<keyword evidence="1" id="KW-0346">Stress response</keyword>
<keyword evidence="6" id="KW-1185">Reference proteome</keyword>
<comment type="caution">
    <text evidence="5">The sequence shown here is derived from an EMBL/GenBank/DDBJ whole genome shotgun (WGS) entry which is preliminary data.</text>
</comment>
<dbReference type="AlphaFoldDB" id="A0A918ZIT9"/>
<dbReference type="Pfam" id="PF01965">
    <property type="entry name" value="DJ-1_PfpI"/>
    <property type="match status" value="1"/>
</dbReference>
<gene>
    <name evidence="5" type="ORF">GCM10014715_04960</name>
</gene>
<dbReference type="GO" id="GO:0019243">
    <property type="term" value="P:methylglyoxal catabolic process to D-lactate via S-lactoyl-glutathione"/>
    <property type="evidence" value="ECO:0007669"/>
    <property type="project" value="TreeGrafter"/>
</dbReference>
<name>A0A918ZIT9_9ACTN</name>
<dbReference type="InterPro" id="IPR050325">
    <property type="entry name" value="Prot/Nucl_acid_deglycase"/>
</dbReference>
<evidence type="ECO:0000256" key="3">
    <source>
        <dbReference type="ARBA" id="ARBA00038493"/>
    </source>
</evidence>
<comment type="similarity">
    <text evidence="3">Belongs to the peptidase C56 family. HSP31-like subfamily.</text>
</comment>
<dbReference type="GO" id="GO:0005737">
    <property type="term" value="C:cytoplasm"/>
    <property type="evidence" value="ECO:0007669"/>
    <property type="project" value="TreeGrafter"/>
</dbReference>
<dbReference type="EMBL" id="BNBC01000002">
    <property type="protein sequence ID" value="GHE55189.1"/>
    <property type="molecule type" value="Genomic_DNA"/>
</dbReference>
<protein>
    <submittedName>
        <fullName evidence="5">Dimethylallyltransferase</fullName>
    </submittedName>
</protein>
<feature type="domain" description="DJ-1/PfpI" evidence="4">
    <location>
        <begin position="29"/>
        <end position="228"/>
    </location>
</feature>
<accession>A0A918ZIT9</accession>
<reference evidence="5" key="1">
    <citation type="journal article" date="2014" name="Int. J. Syst. Evol. Microbiol.">
        <title>Complete genome sequence of Corynebacterium casei LMG S-19264T (=DSM 44701T), isolated from a smear-ripened cheese.</title>
        <authorList>
            <consortium name="US DOE Joint Genome Institute (JGI-PGF)"/>
            <person name="Walter F."/>
            <person name="Albersmeier A."/>
            <person name="Kalinowski J."/>
            <person name="Ruckert C."/>
        </authorList>
    </citation>
    <scope>NUCLEOTIDE SEQUENCE</scope>
    <source>
        <strain evidence="5">JCM 3302</strain>
    </source>
</reference>
<dbReference type="InterPro" id="IPR002818">
    <property type="entry name" value="DJ-1/PfpI"/>
</dbReference>
<dbReference type="Gene3D" id="3.40.50.880">
    <property type="match status" value="1"/>
</dbReference>
<proteinExistence type="inferred from homology"/>
<dbReference type="SUPFAM" id="SSF52317">
    <property type="entry name" value="Class I glutamine amidotransferase-like"/>
    <property type="match status" value="1"/>
</dbReference>
<evidence type="ECO:0000259" key="4">
    <source>
        <dbReference type="Pfam" id="PF01965"/>
    </source>
</evidence>